<dbReference type="Proteomes" id="UP000774617">
    <property type="component" value="Unassembled WGS sequence"/>
</dbReference>
<dbReference type="EMBL" id="JAGTJR010000076">
    <property type="protein sequence ID" value="KAH7015969.1"/>
    <property type="molecule type" value="Genomic_DNA"/>
</dbReference>
<feature type="domain" description="Avirulence Effector AvrLm4-7" evidence="2">
    <location>
        <begin position="20"/>
        <end position="99"/>
    </location>
</feature>
<reference evidence="3 4" key="1">
    <citation type="journal article" date="2021" name="Nat. Commun.">
        <title>Genetic determinants of endophytism in the Arabidopsis root mycobiome.</title>
        <authorList>
            <person name="Mesny F."/>
            <person name="Miyauchi S."/>
            <person name="Thiergart T."/>
            <person name="Pickel B."/>
            <person name="Atanasova L."/>
            <person name="Karlsson M."/>
            <person name="Huettel B."/>
            <person name="Barry K.W."/>
            <person name="Haridas S."/>
            <person name="Chen C."/>
            <person name="Bauer D."/>
            <person name="Andreopoulos W."/>
            <person name="Pangilinan J."/>
            <person name="LaButti K."/>
            <person name="Riley R."/>
            <person name="Lipzen A."/>
            <person name="Clum A."/>
            <person name="Drula E."/>
            <person name="Henrissat B."/>
            <person name="Kohler A."/>
            <person name="Grigoriev I.V."/>
            <person name="Martin F.M."/>
            <person name="Hacquard S."/>
        </authorList>
    </citation>
    <scope>NUCLEOTIDE SEQUENCE [LARGE SCALE GENOMIC DNA]</scope>
    <source>
        <strain evidence="3 4">MPI-SDFR-AT-0080</strain>
    </source>
</reference>
<evidence type="ECO:0000313" key="4">
    <source>
        <dbReference type="Proteomes" id="UP000774617"/>
    </source>
</evidence>
<feature type="signal peptide" evidence="1">
    <location>
        <begin position="1"/>
        <end position="19"/>
    </location>
</feature>
<accession>A0ABQ8FSA5</accession>
<organism evidence="3 4">
    <name type="scientific">Macrophomina phaseolina</name>
    <dbReference type="NCBI Taxonomy" id="35725"/>
    <lineage>
        <taxon>Eukaryota</taxon>
        <taxon>Fungi</taxon>
        <taxon>Dikarya</taxon>
        <taxon>Ascomycota</taxon>
        <taxon>Pezizomycotina</taxon>
        <taxon>Dothideomycetes</taxon>
        <taxon>Dothideomycetes incertae sedis</taxon>
        <taxon>Botryosphaeriales</taxon>
        <taxon>Botryosphaeriaceae</taxon>
        <taxon>Macrophomina</taxon>
    </lineage>
</organism>
<keyword evidence="1" id="KW-0732">Signal</keyword>
<keyword evidence="4" id="KW-1185">Reference proteome</keyword>
<evidence type="ECO:0000313" key="3">
    <source>
        <dbReference type="EMBL" id="KAH7015969.1"/>
    </source>
</evidence>
<proteinExistence type="predicted"/>
<feature type="chain" id="PRO_5047440947" description="Avirulence Effector AvrLm4-7 domain-containing protein" evidence="1">
    <location>
        <begin position="20"/>
        <end position="129"/>
    </location>
</feature>
<dbReference type="Gene3D" id="3.30.70.2910">
    <property type="match status" value="1"/>
</dbReference>
<comment type="caution">
    <text evidence="3">The sequence shown here is derived from an EMBL/GenBank/DDBJ whole genome shotgun (WGS) entry which is preliminary data.</text>
</comment>
<sequence>MQFSVLFISFLNLFSVAYGCQQWKIGFVSRERACEVDGAGRLRNVCGDLAYRYIQYSLANGVRLGRDITGTTSCDPCDDPNPKCYCRITFWRFREWMGTQVPYLSDNNWLYDKDGDAFGKIPHKNIDCD</sequence>
<evidence type="ECO:0000259" key="2">
    <source>
        <dbReference type="Pfam" id="PF18661"/>
    </source>
</evidence>
<protein>
    <recommendedName>
        <fullName evidence="2">Avirulence Effector AvrLm4-7 domain-containing protein</fullName>
    </recommendedName>
</protein>
<dbReference type="Pfam" id="PF18661">
    <property type="entry name" value="AvrLm4-7"/>
    <property type="match status" value="1"/>
</dbReference>
<name>A0ABQ8FSA5_9PEZI</name>
<dbReference type="InterPro" id="IPR040621">
    <property type="entry name" value="AvrLm4-7"/>
</dbReference>
<gene>
    <name evidence="3" type="ORF">B0J12DRAFT_586400</name>
</gene>
<evidence type="ECO:0000256" key="1">
    <source>
        <dbReference type="SAM" id="SignalP"/>
    </source>
</evidence>